<reference evidence="1" key="1">
    <citation type="journal article" date="2020" name="Nature">
        <title>Giant virus diversity and host interactions through global metagenomics.</title>
        <authorList>
            <person name="Schulz F."/>
            <person name="Roux S."/>
            <person name="Paez-Espino D."/>
            <person name="Jungbluth S."/>
            <person name="Walsh D.A."/>
            <person name="Denef V.J."/>
            <person name="McMahon K.D."/>
            <person name="Konstantinidis K.T."/>
            <person name="Eloe-Fadrosh E.A."/>
            <person name="Kyrpides N.C."/>
            <person name="Woyke T."/>
        </authorList>
    </citation>
    <scope>NUCLEOTIDE SEQUENCE</scope>
    <source>
        <strain evidence="1">GVMAG-M-3300009155-2</strain>
    </source>
</reference>
<proteinExistence type="predicted"/>
<accession>A0A6C0ER36</accession>
<organism evidence="1">
    <name type="scientific">viral metagenome</name>
    <dbReference type="NCBI Taxonomy" id="1070528"/>
    <lineage>
        <taxon>unclassified sequences</taxon>
        <taxon>metagenomes</taxon>
        <taxon>organismal metagenomes</taxon>
    </lineage>
</organism>
<protein>
    <submittedName>
        <fullName evidence="1">Uncharacterized protein</fullName>
    </submittedName>
</protein>
<dbReference type="AlphaFoldDB" id="A0A6C0ER36"/>
<sequence>MTTNCYLRSKTSPELQFTRYLYEKTEVKIALIISLLNRKEECLFWAYELFHSGFLLELIELFWNIYYDFYASLNPTFEKYLTNKIQLLINNTKKKDKVVAIIVNNFMIRPYTLDVFFMRQFIKQFDFDRTYIMDYKNSGDYEKAKNEIISMLEIEDYLMLSTLIFDEIYESHLLETLETILDFFTDLGPKYNKQLILAGFQKIVDSTSIFKRHILYSKVIHYFTLKKKKPMGKKLYLQVEDDELLLYDNINFDCKDNENDNRSLPPHKILALVRLHYIDKDNYLSLFQLKREKLNITDAFRTNWLYHASFSPLWEKRILEHNGIIDDLNKTVTFSDDDTELFHDKYGYEPDEQKLEVQLKSIQEIESVRTWLSFYKQHNNGIIEIDDDYFNDVKKINYFD</sequence>
<evidence type="ECO:0000313" key="1">
    <source>
        <dbReference type="EMBL" id="QHT31182.1"/>
    </source>
</evidence>
<dbReference type="EMBL" id="MN738916">
    <property type="protein sequence ID" value="QHT31182.1"/>
    <property type="molecule type" value="Genomic_DNA"/>
</dbReference>
<name>A0A6C0ER36_9ZZZZ</name>